<evidence type="ECO:0000313" key="4">
    <source>
        <dbReference type="Proteomes" id="UP001221686"/>
    </source>
</evidence>
<dbReference type="PANTHER" id="PTHR21180">
    <property type="entry name" value="ENDONUCLEASE/EXONUCLEASE/PHOSPHATASE FAMILY DOMAIN-CONTAINING PROTEIN 1"/>
    <property type="match status" value="1"/>
</dbReference>
<feature type="domain" description="Helix-hairpin-helix DNA-binding motif class 1" evidence="2">
    <location>
        <begin position="71"/>
        <end position="90"/>
    </location>
</feature>
<dbReference type="PANTHER" id="PTHR21180:SF32">
    <property type="entry name" value="ENDONUCLEASE_EXONUCLEASE_PHOSPHATASE FAMILY DOMAIN-CONTAINING PROTEIN 1"/>
    <property type="match status" value="1"/>
</dbReference>
<dbReference type="Proteomes" id="UP001221686">
    <property type="component" value="Unassembled WGS sequence"/>
</dbReference>
<dbReference type="InterPro" id="IPR003583">
    <property type="entry name" value="Hlx-hairpin-Hlx_DNA-bd_motif"/>
</dbReference>
<dbReference type="InterPro" id="IPR051675">
    <property type="entry name" value="Endo/Exo/Phosphatase_dom_1"/>
</dbReference>
<proteinExistence type="predicted"/>
<comment type="caution">
    <text evidence="3">The sequence shown here is derived from an EMBL/GenBank/DDBJ whole genome shotgun (WGS) entry which is preliminary data.</text>
</comment>
<dbReference type="SUPFAM" id="SSF47781">
    <property type="entry name" value="RuvA domain 2-like"/>
    <property type="match status" value="1"/>
</dbReference>
<dbReference type="RefSeq" id="WP_272087032.1">
    <property type="nucleotide sequence ID" value="NZ_JAQNDL010000001.1"/>
</dbReference>
<dbReference type="SMART" id="SM00278">
    <property type="entry name" value="HhH1"/>
    <property type="match status" value="2"/>
</dbReference>
<reference evidence="3 4" key="1">
    <citation type="submission" date="2022-11" db="EMBL/GenBank/DDBJ databases">
        <title>Minimal conservation of predation-associated metabolite biosynthetic gene clusters underscores biosynthetic potential of Myxococcota including descriptions for ten novel species: Archangium lansinium sp. nov., Myxococcus landrumus sp. nov., Nannocystis bai.</title>
        <authorList>
            <person name="Ahearne A."/>
            <person name="Stevens C."/>
            <person name="Dowd S."/>
        </authorList>
    </citation>
    <scope>NUCLEOTIDE SEQUENCE [LARGE SCALE GENOMIC DNA]</scope>
    <source>
        <strain evidence="3 4">BB15-2</strain>
    </source>
</reference>
<protein>
    <submittedName>
        <fullName evidence="3">Helix-hairpin-helix domain-containing protein</fullName>
    </submittedName>
</protein>
<dbReference type="Pfam" id="PF12836">
    <property type="entry name" value="HHH_3"/>
    <property type="match status" value="1"/>
</dbReference>
<keyword evidence="4" id="KW-1185">Reference proteome</keyword>
<evidence type="ECO:0000259" key="2">
    <source>
        <dbReference type="SMART" id="SM00278"/>
    </source>
</evidence>
<feature type="signal peptide" evidence="1">
    <location>
        <begin position="1"/>
        <end position="26"/>
    </location>
</feature>
<dbReference type="EMBL" id="JAQNDL010000001">
    <property type="protein sequence ID" value="MDC0718552.1"/>
    <property type="molecule type" value="Genomic_DNA"/>
</dbReference>
<sequence length="112" mass="12261">MFKQIRTFLSLSTLAAALLTATPAFAAPTLEGQVNLNTATVEQLELLPGIGPAMAKKIVDYRASKPFQETNHLVRIKGIGPKTFAKLKQYLVLKGETNLREVPKDELATKQP</sequence>
<dbReference type="Gene3D" id="1.10.150.320">
    <property type="entry name" value="Photosystem II 12 kDa extrinsic protein"/>
    <property type="match status" value="1"/>
</dbReference>
<evidence type="ECO:0000256" key="1">
    <source>
        <dbReference type="SAM" id="SignalP"/>
    </source>
</evidence>
<dbReference type="InterPro" id="IPR010994">
    <property type="entry name" value="RuvA_2-like"/>
</dbReference>
<evidence type="ECO:0000313" key="3">
    <source>
        <dbReference type="EMBL" id="MDC0718552.1"/>
    </source>
</evidence>
<feature type="chain" id="PRO_5046117856" evidence="1">
    <location>
        <begin position="27"/>
        <end position="112"/>
    </location>
</feature>
<keyword evidence="1" id="KW-0732">Signal</keyword>
<gene>
    <name evidence="3" type="ORF">POL25_16710</name>
</gene>
<accession>A0ABT5DY55</accession>
<organism evidence="3 4">
    <name type="scientific">Nannocystis bainbridge</name>
    <dbReference type="NCBI Taxonomy" id="2995303"/>
    <lineage>
        <taxon>Bacteria</taxon>
        <taxon>Pseudomonadati</taxon>
        <taxon>Myxococcota</taxon>
        <taxon>Polyangia</taxon>
        <taxon>Nannocystales</taxon>
        <taxon>Nannocystaceae</taxon>
        <taxon>Nannocystis</taxon>
    </lineage>
</organism>
<name>A0ABT5DY55_9BACT</name>
<feature type="domain" description="Helix-hairpin-helix DNA-binding motif class 1" evidence="2">
    <location>
        <begin position="42"/>
        <end position="61"/>
    </location>
</feature>